<dbReference type="Proteomes" id="UP000250235">
    <property type="component" value="Unassembled WGS sequence"/>
</dbReference>
<protein>
    <submittedName>
        <fullName evidence="2">Uncharacterized protein</fullName>
    </submittedName>
</protein>
<keyword evidence="3" id="KW-1185">Reference proteome</keyword>
<feature type="compositionally biased region" description="Basic residues" evidence="1">
    <location>
        <begin position="143"/>
        <end position="152"/>
    </location>
</feature>
<feature type="compositionally biased region" description="Basic residues" evidence="1">
    <location>
        <begin position="77"/>
        <end position="98"/>
    </location>
</feature>
<feature type="region of interest" description="Disordered" evidence="1">
    <location>
        <begin position="120"/>
        <end position="152"/>
    </location>
</feature>
<evidence type="ECO:0000256" key="1">
    <source>
        <dbReference type="SAM" id="MobiDB-lite"/>
    </source>
</evidence>
<reference evidence="2 3" key="1">
    <citation type="journal article" date="2015" name="Proc. Natl. Acad. Sci. U.S.A.">
        <title>The resurrection genome of Boea hygrometrica: A blueprint for survival of dehydration.</title>
        <authorList>
            <person name="Xiao L."/>
            <person name="Yang G."/>
            <person name="Zhang L."/>
            <person name="Yang X."/>
            <person name="Zhao S."/>
            <person name="Ji Z."/>
            <person name="Zhou Q."/>
            <person name="Hu M."/>
            <person name="Wang Y."/>
            <person name="Chen M."/>
            <person name="Xu Y."/>
            <person name="Jin H."/>
            <person name="Xiao X."/>
            <person name="Hu G."/>
            <person name="Bao F."/>
            <person name="Hu Y."/>
            <person name="Wan P."/>
            <person name="Li L."/>
            <person name="Deng X."/>
            <person name="Kuang T."/>
            <person name="Xiang C."/>
            <person name="Zhu J.K."/>
            <person name="Oliver M.J."/>
            <person name="He Y."/>
        </authorList>
    </citation>
    <scope>NUCLEOTIDE SEQUENCE [LARGE SCALE GENOMIC DNA]</scope>
    <source>
        <strain evidence="3">cv. XS01</strain>
    </source>
</reference>
<feature type="compositionally biased region" description="Basic and acidic residues" evidence="1">
    <location>
        <begin position="14"/>
        <end position="42"/>
    </location>
</feature>
<evidence type="ECO:0000313" key="2">
    <source>
        <dbReference type="EMBL" id="KZV33821.1"/>
    </source>
</evidence>
<feature type="compositionally biased region" description="Low complexity" evidence="1">
    <location>
        <begin position="122"/>
        <end position="136"/>
    </location>
</feature>
<accession>A0A2Z7BPE0</accession>
<dbReference type="AlphaFoldDB" id="A0A2Z7BPE0"/>
<name>A0A2Z7BPE0_9LAMI</name>
<evidence type="ECO:0000313" key="3">
    <source>
        <dbReference type="Proteomes" id="UP000250235"/>
    </source>
</evidence>
<sequence>MGPISHTGPKTSRAARDRPEPNPRRNQTSRHDISGDSPERRPAGGAATAKNARGAKGKLGRNIARASRGQRATSARICRRASHRRTQNGRTACFHRRNILTQRGSRPCDVRAGQERKMIGDQAQPCAPARASSRSPHPQPSRHPARHRVPMLRRRMRRWRGRDQANFDLSDRFQI</sequence>
<gene>
    <name evidence="2" type="ORF">F511_23215</name>
</gene>
<dbReference type="EMBL" id="KV005667">
    <property type="protein sequence ID" value="KZV33821.1"/>
    <property type="molecule type" value="Genomic_DNA"/>
</dbReference>
<proteinExistence type="predicted"/>
<feature type="region of interest" description="Disordered" evidence="1">
    <location>
        <begin position="1"/>
        <end position="98"/>
    </location>
</feature>
<organism evidence="2 3">
    <name type="scientific">Dorcoceras hygrometricum</name>
    <dbReference type="NCBI Taxonomy" id="472368"/>
    <lineage>
        <taxon>Eukaryota</taxon>
        <taxon>Viridiplantae</taxon>
        <taxon>Streptophyta</taxon>
        <taxon>Embryophyta</taxon>
        <taxon>Tracheophyta</taxon>
        <taxon>Spermatophyta</taxon>
        <taxon>Magnoliopsida</taxon>
        <taxon>eudicotyledons</taxon>
        <taxon>Gunneridae</taxon>
        <taxon>Pentapetalae</taxon>
        <taxon>asterids</taxon>
        <taxon>lamiids</taxon>
        <taxon>Lamiales</taxon>
        <taxon>Gesneriaceae</taxon>
        <taxon>Didymocarpoideae</taxon>
        <taxon>Trichosporeae</taxon>
        <taxon>Loxocarpinae</taxon>
        <taxon>Dorcoceras</taxon>
    </lineage>
</organism>